<reference evidence="1" key="1">
    <citation type="submission" date="2021-08" db="EMBL/GenBank/DDBJ databases">
        <title>The first chromosome-level gecko genome reveals the dynamic sex chromosomes of Neotropical dwarf geckos (Sphaerodactylidae: Sphaerodactylus).</title>
        <authorList>
            <person name="Pinto B.J."/>
            <person name="Keating S.E."/>
            <person name="Gamble T."/>
        </authorList>
    </citation>
    <scope>NUCLEOTIDE SEQUENCE</scope>
    <source>
        <strain evidence="1">TG3544</strain>
    </source>
</reference>
<protein>
    <submittedName>
        <fullName evidence="1">Uncharacterized protein</fullName>
    </submittedName>
</protein>
<accession>A0ACB8FHI1</accession>
<sequence length="71" mass="7720">MNRGSSAASCPPSLPADGQDSLGHSERRRVCSNCRKVLRQLSCPWKQESLKGVRASIKGWITLLSCLMCAS</sequence>
<dbReference type="Proteomes" id="UP000827872">
    <property type="component" value="Linkage Group LG04"/>
</dbReference>
<evidence type="ECO:0000313" key="2">
    <source>
        <dbReference type="Proteomes" id="UP000827872"/>
    </source>
</evidence>
<proteinExistence type="predicted"/>
<keyword evidence="2" id="KW-1185">Reference proteome</keyword>
<dbReference type="EMBL" id="CM037617">
    <property type="protein sequence ID" value="KAH8004345.1"/>
    <property type="molecule type" value="Genomic_DNA"/>
</dbReference>
<comment type="caution">
    <text evidence="1">The sequence shown here is derived from an EMBL/GenBank/DDBJ whole genome shotgun (WGS) entry which is preliminary data.</text>
</comment>
<name>A0ACB8FHI1_9SAUR</name>
<gene>
    <name evidence="1" type="ORF">K3G42_008336</name>
</gene>
<organism evidence="1 2">
    <name type="scientific">Sphaerodactylus townsendi</name>
    <dbReference type="NCBI Taxonomy" id="933632"/>
    <lineage>
        <taxon>Eukaryota</taxon>
        <taxon>Metazoa</taxon>
        <taxon>Chordata</taxon>
        <taxon>Craniata</taxon>
        <taxon>Vertebrata</taxon>
        <taxon>Euteleostomi</taxon>
        <taxon>Lepidosauria</taxon>
        <taxon>Squamata</taxon>
        <taxon>Bifurcata</taxon>
        <taxon>Gekkota</taxon>
        <taxon>Sphaerodactylidae</taxon>
        <taxon>Sphaerodactylus</taxon>
    </lineage>
</organism>
<evidence type="ECO:0000313" key="1">
    <source>
        <dbReference type="EMBL" id="KAH8004345.1"/>
    </source>
</evidence>